<evidence type="ECO:0000313" key="2">
    <source>
        <dbReference type="EMBL" id="CAF9912205.1"/>
    </source>
</evidence>
<gene>
    <name evidence="2" type="ORF">GOMPHAMPRED_007589</name>
</gene>
<organism evidence="2 3">
    <name type="scientific">Gomphillus americanus</name>
    <dbReference type="NCBI Taxonomy" id="1940652"/>
    <lineage>
        <taxon>Eukaryota</taxon>
        <taxon>Fungi</taxon>
        <taxon>Dikarya</taxon>
        <taxon>Ascomycota</taxon>
        <taxon>Pezizomycotina</taxon>
        <taxon>Lecanoromycetes</taxon>
        <taxon>OSLEUM clade</taxon>
        <taxon>Ostropomycetidae</taxon>
        <taxon>Ostropales</taxon>
        <taxon>Graphidaceae</taxon>
        <taxon>Gomphilloideae</taxon>
        <taxon>Gomphillus</taxon>
    </lineage>
</organism>
<evidence type="ECO:0000256" key="1">
    <source>
        <dbReference type="SAM" id="MobiDB-lite"/>
    </source>
</evidence>
<comment type="caution">
    <text evidence="2">The sequence shown here is derived from an EMBL/GenBank/DDBJ whole genome shotgun (WGS) entry which is preliminary data.</text>
</comment>
<feature type="compositionally biased region" description="Polar residues" evidence="1">
    <location>
        <begin position="7"/>
        <end position="29"/>
    </location>
</feature>
<sequence>MPVRSISKASQSTASTEDNISDDQSSFFARNQRDRSKVRKMKKGVSRGIKDSYWRYQLTAKSHENQYITIGVDNIVMIEGILRRFRERAIAKIRQELVKAEIKGEVKKYMMLPWVKSLTTTVQDAYEHLRSSPLETRIYELNKVIDVTKQAWFPPYTVSMVFRRITVVTIPPINLKKLNRSLPQDGSSSESPEIKGSFEGVVGDFVRESRSSLGISSSVPTSPIRTTTAKKLPKRPRQKKTIVKKPTA</sequence>
<accession>A0A8H3I9A2</accession>
<keyword evidence="3" id="KW-1185">Reference proteome</keyword>
<feature type="region of interest" description="Disordered" evidence="1">
    <location>
        <begin position="210"/>
        <end position="248"/>
    </location>
</feature>
<evidence type="ECO:0000313" key="3">
    <source>
        <dbReference type="Proteomes" id="UP000664169"/>
    </source>
</evidence>
<dbReference type="EMBL" id="CAJPDQ010000007">
    <property type="protein sequence ID" value="CAF9912205.1"/>
    <property type="molecule type" value="Genomic_DNA"/>
</dbReference>
<dbReference type="Proteomes" id="UP000664169">
    <property type="component" value="Unassembled WGS sequence"/>
</dbReference>
<reference evidence="2" key="1">
    <citation type="submission" date="2021-03" db="EMBL/GenBank/DDBJ databases">
        <authorList>
            <person name="Tagirdzhanova G."/>
        </authorList>
    </citation>
    <scope>NUCLEOTIDE SEQUENCE</scope>
</reference>
<feature type="compositionally biased region" description="Polar residues" evidence="1">
    <location>
        <begin position="219"/>
        <end position="229"/>
    </location>
</feature>
<proteinExistence type="predicted"/>
<feature type="compositionally biased region" description="Basic residues" evidence="1">
    <location>
        <begin position="231"/>
        <end position="248"/>
    </location>
</feature>
<protein>
    <submittedName>
        <fullName evidence="2">Uncharacterized protein</fullName>
    </submittedName>
</protein>
<feature type="region of interest" description="Disordered" evidence="1">
    <location>
        <begin position="1"/>
        <end position="43"/>
    </location>
</feature>
<name>A0A8H3I9A2_9LECA</name>
<dbReference type="AlphaFoldDB" id="A0A8H3I9A2"/>